<keyword evidence="2 3" id="KW-0456">Lyase</keyword>
<proteinExistence type="inferred from homology"/>
<gene>
    <name evidence="4" type="ORF">LPC04_18130</name>
</gene>
<comment type="similarity">
    <text evidence="1 3">Belongs to the D-glutamate cyclase family.</text>
</comment>
<dbReference type="Proteomes" id="UP001139353">
    <property type="component" value="Unassembled WGS sequence"/>
</dbReference>
<sequence>MPIHHDDPATLRQACRTGAFDRSTAGHAPGRIQANLAILPQADAFDFLLFCQRNPQACPLVEVLAAGAREALAAPGSDIATDLPGYRVYRDGQLAEERTDVAALWRTDLVAFLIGCSFSFESALQDAGIALRHLQLGRNVAMYRTDVACTPAGRFAGEMVVSMRPIRSRDVARVVEICARFPNAHGVPVHVGNPQALGIADLARPDYGDAVEILADEVPVFWGCGVTAQWVAQRSAVPLCITHAPGKMFVTDLKG</sequence>
<evidence type="ECO:0000256" key="2">
    <source>
        <dbReference type="ARBA" id="ARBA00023239"/>
    </source>
</evidence>
<dbReference type="Gene3D" id="3.40.1640.10">
    <property type="entry name" value="PSTPO5379-like"/>
    <property type="match status" value="1"/>
</dbReference>
<dbReference type="AlphaFoldDB" id="A0A9X1YKX4"/>
<dbReference type="GO" id="GO:0016829">
    <property type="term" value="F:lyase activity"/>
    <property type="evidence" value="ECO:0007669"/>
    <property type="project" value="UniProtKB-KW"/>
</dbReference>
<comment type="caution">
    <text evidence="4">The sequence shown here is derived from an EMBL/GenBank/DDBJ whole genome shotgun (WGS) entry which is preliminary data.</text>
</comment>
<dbReference type="RefSeq" id="WP_275683667.1">
    <property type="nucleotide sequence ID" value="NZ_JAJLJH010000005.1"/>
</dbReference>
<evidence type="ECO:0000313" key="4">
    <source>
        <dbReference type="EMBL" id="MCK9687627.1"/>
    </source>
</evidence>
<dbReference type="PANTHER" id="PTHR32022">
    <property type="entry name" value="D-GLUTAMATE CYCLASE, MITOCHONDRIAL"/>
    <property type="match status" value="1"/>
</dbReference>
<evidence type="ECO:0000256" key="1">
    <source>
        <dbReference type="ARBA" id="ARBA00007896"/>
    </source>
</evidence>
<dbReference type="PIRSF" id="PIRSF029755">
    <property type="entry name" value="UCP029755"/>
    <property type="match status" value="1"/>
</dbReference>
<dbReference type="InterPro" id="IPR038021">
    <property type="entry name" value="Putative_hydro-lyase"/>
</dbReference>
<evidence type="ECO:0000313" key="5">
    <source>
        <dbReference type="Proteomes" id="UP001139353"/>
    </source>
</evidence>
<dbReference type="FunFam" id="3.30.2040.10:FF:000001">
    <property type="entry name" value="D-glutamate cyclase, mitochondrial"/>
    <property type="match status" value="1"/>
</dbReference>
<protein>
    <recommendedName>
        <fullName evidence="3">Putative hydro-lyase LPC04_18130</fullName>
        <ecNumber evidence="3">4.2.1.-</ecNumber>
    </recommendedName>
</protein>
<keyword evidence="5" id="KW-1185">Reference proteome</keyword>
<dbReference type="EC" id="4.2.1.-" evidence="3"/>
<name>A0A9X1YKX4_9BURK</name>
<dbReference type="InterPro" id="IPR009906">
    <property type="entry name" value="D-Glu_cyclase"/>
</dbReference>
<accession>A0A9X1YKX4</accession>
<dbReference type="HAMAP" id="MF_01830">
    <property type="entry name" value="Hydro_lyase"/>
    <property type="match status" value="1"/>
</dbReference>
<dbReference type="PANTHER" id="PTHR32022:SF10">
    <property type="entry name" value="D-GLUTAMATE CYCLASE, MITOCHONDRIAL"/>
    <property type="match status" value="1"/>
</dbReference>
<dbReference type="EMBL" id="JAJLJH010000005">
    <property type="protein sequence ID" value="MCK9687627.1"/>
    <property type="molecule type" value="Genomic_DNA"/>
</dbReference>
<organism evidence="4 5">
    <name type="scientific">Scleromatobacter humisilvae</name>
    <dbReference type="NCBI Taxonomy" id="2897159"/>
    <lineage>
        <taxon>Bacteria</taxon>
        <taxon>Pseudomonadati</taxon>
        <taxon>Pseudomonadota</taxon>
        <taxon>Betaproteobacteria</taxon>
        <taxon>Burkholderiales</taxon>
        <taxon>Sphaerotilaceae</taxon>
        <taxon>Scleromatobacter</taxon>
    </lineage>
</organism>
<dbReference type="Gene3D" id="3.30.2040.10">
    <property type="entry name" value="PSTPO5379-like domain"/>
    <property type="match status" value="1"/>
</dbReference>
<dbReference type="SUPFAM" id="SSF160920">
    <property type="entry name" value="PSTPO5379-like"/>
    <property type="match status" value="1"/>
</dbReference>
<dbReference type="NCBIfam" id="NF003969">
    <property type="entry name" value="PRK05463.1"/>
    <property type="match status" value="1"/>
</dbReference>
<evidence type="ECO:0000256" key="3">
    <source>
        <dbReference type="HAMAP-Rule" id="MF_01830"/>
    </source>
</evidence>
<dbReference type="InterPro" id="IPR016938">
    <property type="entry name" value="UPF0317"/>
</dbReference>
<reference evidence="4" key="1">
    <citation type="submission" date="2021-11" db="EMBL/GenBank/DDBJ databases">
        <title>BS-T2-15 a new species belonging to the Comamonadaceae family isolated from the soil of a French oak forest.</title>
        <authorList>
            <person name="Mieszkin S."/>
            <person name="Alain K."/>
        </authorList>
    </citation>
    <scope>NUCLEOTIDE SEQUENCE</scope>
    <source>
        <strain evidence="4">BS-T2-15</strain>
    </source>
</reference>
<dbReference type="Pfam" id="PF07286">
    <property type="entry name" value="D-Glu_cyclase"/>
    <property type="match status" value="1"/>
</dbReference>